<dbReference type="Proteomes" id="UP000664859">
    <property type="component" value="Unassembled WGS sequence"/>
</dbReference>
<accession>A0A835YUE9</accession>
<name>A0A835YUE9_9STRA</name>
<comment type="caution">
    <text evidence="1">The sequence shown here is derived from an EMBL/GenBank/DDBJ whole genome shotgun (WGS) entry which is preliminary data.</text>
</comment>
<evidence type="ECO:0000313" key="2">
    <source>
        <dbReference type="Proteomes" id="UP000664859"/>
    </source>
</evidence>
<sequence>MSNPPARASLTLTLPLTYVIEGQQLVPPGSSKGDAESLVPTVLPHWKSCRKYSAQLPATAVRQPHCLLNAADPLVWQLTRSVAANVAVVGIRVLCVSGRSGDLRSMLVWAYCLLPG</sequence>
<organism evidence="1 2">
    <name type="scientific">Tribonema minus</name>
    <dbReference type="NCBI Taxonomy" id="303371"/>
    <lineage>
        <taxon>Eukaryota</taxon>
        <taxon>Sar</taxon>
        <taxon>Stramenopiles</taxon>
        <taxon>Ochrophyta</taxon>
        <taxon>PX clade</taxon>
        <taxon>Xanthophyceae</taxon>
        <taxon>Tribonematales</taxon>
        <taxon>Tribonemataceae</taxon>
        <taxon>Tribonema</taxon>
    </lineage>
</organism>
<evidence type="ECO:0000313" key="1">
    <source>
        <dbReference type="EMBL" id="KAG5176763.1"/>
    </source>
</evidence>
<proteinExistence type="predicted"/>
<protein>
    <submittedName>
        <fullName evidence="1">Uncharacterized protein</fullName>
    </submittedName>
</protein>
<dbReference type="AlphaFoldDB" id="A0A835YUE9"/>
<gene>
    <name evidence="1" type="ORF">JKP88DRAFT_249282</name>
</gene>
<dbReference type="EMBL" id="JAFCMP010000533">
    <property type="protein sequence ID" value="KAG5176763.1"/>
    <property type="molecule type" value="Genomic_DNA"/>
</dbReference>
<keyword evidence="2" id="KW-1185">Reference proteome</keyword>
<reference evidence="1" key="1">
    <citation type="submission" date="2021-02" db="EMBL/GenBank/DDBJ databases">
        <title>First Annotated Genome of the Yellow-green Alga Tribonema minus.</title>
        <authorList>
            <person name="Mahan K.M."/>
        </authorList>
    </citation>
    <scope>NUCLEOTIDE SEQUENCE</scope>
    <source>
        <strain evidence="1">UTEX B ZZ1240</strain>
    </source>
</reference>